<evidence type="ECO:0000256" key="3">
    <source>
        <dbReference type="SAM" id="SignalP"/>
    </source>
</evidence>
<comment type="similarity">
    <text evidence="2">Belongs to the bacterial solute-binding protein 1 family.</text>
</comment>
<proteinExistence type="inferred from homology"/>
<reference key="1">
    <citation type="submission" date="2017-08" db="EMBL/GenBank/DDBJ databases">
        <title>A dynamic microbial community with high functional redundancy inhabits the cold, oxic subseafloor aquifer.</title>
        <authorList>
            <person name="Tully B.J."/>
            <person name="Wheat C.G."/>
            <person name="Glazer B.T."/>
            <person name="Huber J.A."/>
        </authorList>
    </citation>
    <scope>NUCLEOTIDE SEQUENCE [LARGE SCALE GENOMIC DNA]</scope>
</reference>
<reference evidence="4" key="2">
    <citation type="journal article" date="2018" name="ISME J.">
        <title>A dynamic microbial community with high functional redundancy inhabits the cold, oxic subseafloor aquifer.</title>
        <authorList>
            <person name="Tully B.J."/>
            <person name="Wheat C.G."/>
            <person name="Glazer B.T."/>
            <person name="Huber J.A."/>
        </authorList>
    </citation>
    <scope>NUCLEOTIDE SEQUENCE</scope>
    <source>
        <strain evidence="4">NORP83</strain>
    </source>
</reference>
<dbReference type="InterPro" id="IPR050490">
    <property type="entry name" value="Bact_solute-bd_prot1"/>
</dbReference>
<dbReference type="SUPFAM" id="SSF53850">
    <property type="entry name" value="Periplasmic binding protein-like II"/>
    <property type="match status" value="1"/>
</dbReference>
<dbReference type="PANTHER" id="PTHR43649:SF12">
    <property type="entry name" value="DIACETYLCHITOBIOSE BINDING PROTEIN DASA"/>
    <property type="match status" value="1"/>
</dbReference>
<feature type="chain" id="PRO_5013286189" description="ABC transporter substrate-binding protein" evidence="3">
    <location>
        <begin position="37"/>
        <end position="494"/>
    </location>
</feature>
<dbReference type="PANTHER" id="PTHR43649">
    <property type="entry name" value="ARABINOSE-BINDING PROTEIN-RELATED"/>
    <property type="match status" value="1"/>
</dbReference>
<dbReference type="InterPro" id="IPR006059">
    <property type="entry name" value="SBP"/>
</dbReference>
<evidence type="ECO:0000313" key="4">
    <source>
        <dbReference type="EMBL" id="PCI98305.1"/>
    </source>
</evidence>
<gene>
    <name evidence="4" type="ORF">COB13_13825</name>
</gene>
<protein>
    <recommendedName>
        <fullName evidence="5">ABC transporter substrate-binding protein</fullName>
    </recommendedName>
</protein>
<comment type="caution">
    <text evidence="4">The sequence shown here is derived from an EMBL/GenBank/DDBJ whole genome shotgun (WGS) entry which is preliminary data.</text>
</comment>
<dbReference type="GO" id="GO:0042597">
    <property type="term" value="C:periplasmic space"/>
    <property type="evidence" value="ECO:0007669"/>
    <property type="project" value="UniProtKB-SubCell"/>
</dbReference>
<evidence type="ECO:0008006" key="5">
    <source>
        <dbReference type="Google" id="ProtNLM"/>
    </source>
</evidence>
<dbReference type="EMBL" id="NVUS01000022">
    <property type="protein sequence ID" value="PCI98305.1"/>
    <property type="molecule type" value="Genomic_DNA"/>
</dbReference>
<keyword evidence="3" id="KW-0732">Signal</keyword>
<dbReference type="AlphaFoldDB" id="A0A2A4YVI6"/>
<comment type="subcellular location">
    <subcellularLocation>
        <location evidence="1">Periplasm</location>
    </subcellularLocation>
</comment>
<evidence type="ECO:0000256" key="1">
    <source>
        <dbReference type="ARBA" id="ARBA00004418"/>
    </source>
</evidence>
<name>A0A2A4YVI6_9PROT</name>
<feature type="signal peptide" evidence="3">
    <location>
        <begin position="1"/>
        <end position="36"/>
    </location>
</feature>
<accession>A0A2A4YVI6</accession>
<organism evidence="4">
    <name type="scientific">OCS116 cluster bacterium</name>
    <dbReference type="NCBI Taxonomy" id="2030921"/>
    <lineage>
        <taxon>Bacteria</taxon>
        <taxon>Pseudomonadati</taxon>
        <taxon>Pseudomonadota</taxon>
        <taxon>Alphaproteobacteria</taxon>
        <taxon>OCS116 cluster</taxon>
    </lineage>
</organism>
<evidence type="ECO:0000256" key="2">
    <source>
        <dbReference type="ARBA" id="ARBA00008520"/>
    </source>
</evidence>
<sequence>MRNKQLQGGEIIMNKLIKYATSLAALTALSMGSAAADTTLKVNLGNFYMPDTNPELSAEAQMLADEYEKLHPDVKIELIPHIADADAFSAWLTTRFAANDAPDITWQSGYKKIAEGTDNWAPLNDYFSKPNPYVGSGGLGSEKWSDLFPANVLNQTRGGDGNWFQVSTNWVETGFYVNQDIMSKQGLDVDSWKDWGDLLSACRSLREVGVQPMGVFMTPGWSTYQWLDSIIATGSYADVIPSWYLEKYSNEYQPWRLLTQEEMARAVHLGKYTTSGPRFDTYLGLVKGIADDCLVEGFAGIPDYDAVYNMFYNEKVAMVWLGSWSAPSLKDLPFEVKATYMPAFGPEQSKYEVHNESYRVGGPSSSGQWGITAQATDRGNLDQAVDFLRFLTAPVNYGRLAMLDTGFIPMVKGVETPDISANFQAVAQLPERGFTDPIARLTPKFGTAHNRLLQSFMLGEMSADDLKVKYQTAMDRAVEDLCLENEGEWKWCSE</sequence>
<dbReference type="Pfam" id="PF01547">
    <property type="entry name" value="SBP_bac_1"/>
    <property type="match status" value="1"/>
</dbReference>
<dbReference type="Gene3D" id="3.40.190.10">
    <property type="entry name" value="Periplasmic binding protein-like II"/>
    <property type="match status" value="1"/>
</dbReference>